<dbReference type="RefSeq" id="WP_073456116.1">
    <property type="nucleotide sequence ID" value="NZ_CALGVN010000052.1"/>
</dbReference>
<dbReference type="Proteomes" id="UP000184363">
    <property type="component" value="Unassembled WGS sequence"/>
</dbReference>
<name>A0A1M6R374_PSETH</name>
<feature type="domain" description="Amino acid permease/ SLC12A" evidence="6">
    <location>
        <begin position="16"/>
        <end position="419"/>
    </location>
</feature>
<dbReference type="AlphaFoldDB" id="A0A1M6R374"/>
<feature type="transmembrane region" description="Helical" evidence="5">
    <location>
        <begin position="126"/>
        <end position="144"/>
    </location>
</feature>
<dbReference type="PANTHER" id="PTHR42770">
    <property type="entry name" value="AMINO ACID TRANSPORTER-RELATED"/>
    <property type="match status" value="1"/>
</dbReference>
<keyword evidence="2 5" id="KW-0812">Transmembrane</keyword>
<protein>
    <submittedName>
        <fullName evidence="7">Basic amino acid/polyamine antiporter, APA family</fullName>
    </submittedName>
</protein>
<dbReference type="InterPro" id="IPR050367">
    <property type="entry name" value="APC_superfamily"/>
</dbReference>
<keyword evidence="8" id="KW-1185">Reference proteome</keyword>
<reference evidence="7 8" key="1">
    <citation type="submission" date="2016-11" db="EMBL/GenBank/DDBJ databases">
        <authorList>
            <person name="Jaros S."/>
            <person name="Januszkiewicz K."/>
            <person name="Wedrychowicz H."/>
        </authorList>
    </citation>
    <scope>NUCLEOTIDE SEQUENCE [LARGE SCALE GENOMIC DNA]</scope>
    <source>
        <strain evidence="7 8">DSM 43832</strain>
    </source>
</reference>
<organism evidence="7 8">
    <name type="scientific">Pseudonocardia thermophila</name>
    <dbReference type="NCBI Taxonomy" id="1848"/>
    <lineage>
        <taxon>Bacteria</taxon>
        <taxon>Bacillati</taxon>
        <taxon>Actinomycetota</taxon>
        <taxon>Actinomycetes</taxon>
        <taxon>Pseudonocardiales</taxon>
        <taxon>Pseudonocardiaceae</taxon>
        <taxon>Pseudonocardia</taxon>
    </lineage>
</organism>
<proteinExistence type="predicted"/>
<evidence type="ECO:0000256" key="2">
    <source>
        <dbReference type="ARBA" id="ARBA00022692"/>
    </source>
</evidence>
<dbReference type="STRING" id="1848.SAMN05443637_104160"/>
<dbReference type="InterPro" id="IPR004841">
    <property type="entry name" value="AA-permease/SLC12A_dom"/>
</dbReference>
<feature type="transmembrane region" description="Helical" evidence="5">
    <location>
        <begin position="151"/>
        <end position="173"/>
    </location>
</feature>
<dbReference type="PIRSF" id="PIRSF006060">
    <property type="entry name" value="AA_transporter"/>
    <property type="match status" value="1"/>
</dbReference>
<evidence type="ECO:0000256" key="1">
    <source>
        <dbReference type="ARBA" id="ARBA00004141"/>
    </source>
</evidence>
<feature type="transmembrane region" description="Helical" evidence="5">
    <location>
        <begin position="193"/>
        <end position="212"/>
    </location>
</feature>
<dbReference type="Gene3D" id="1.20.1740.10">
    <property type="entry name" value="Amino acid/polyamine transporter I"/>
    <property type="match status" value="1"/>
</dbReference>
<dbReference type="GO" id="GO:0016020">
    <property type="term" value="C:membrane"/>
    <property type="evidence" value="ECO:0007669"/>
    <property type="project" value="UniProtKB-SubCell"/>
</dbReference>
<keyword evidence="3 5" id="KW-1133">Transmembrane helix</keyword>
<dbReference type="PANTHER" id="PTHR42770:SF7">
    <property type="entry name" value="MEMBRANE PROTEIN"/>
    <property type="match status" value="1"/>
</dbReference>
<evidence type="ECO:0000313" key="8">
    <source>
        <dbReference type="Proteomes" id="UP000184363"/>
    </source>
</evidence>
<sequence>MPGRQERAERRLGTTDVVVLGLAAVLGAGSFAVWGPAAAAAGRWLPLAVLIAAFAAYCSTASTAELVLAHDRSTGLSELSALDVARARLPDALGRLGSVAFLVARATAAAAVASIFASYVLPSAPLPAAIGVLVAATIANVAGVRWTVRGTYALVGGTLAVLLFVVVVSLLLAGDAPVAPAAGWSPDPAELGWGGLGITGAAAFVSFAFAGLARVGMAGGEAREPAATLCRGLLVTLAIGLAVLLLLAIALIVGMGAERLSAEVAPLAAVVDAGGAPALGMLVRVAAAVVAMSALLWVLVALTGTVVTMARAGELPRALAVTGERGTSCRAGLVSGAVAIAVVCVGGQAATIAVSACAVLIAYAVLNLAALRLPAERRRWPRWAPPVGLVLSLVMAASLPPVQVLIAVVAIAVGWAAATVRVTA</sequence>
<feature type="transmembrane region" description="Helical" evidence="5">
    <location>
        <begin position="12"/>
        <end position="35"/>
    </location>
</feature>
<feature type="transmembrane region" description="Helical" evidence="5">
    <location>
        <begin position="294"/>
        <end position="313"/>
    </location>
</feature>
<feature type="transmembrane region" description="Helical" evidence="5">
    <location>
        <begin position="333"/>
        <end position="366"/>
    </location>
</feature>
<comment type="subcellular location">
    <subcellularLocation>
        <location evidence="1">Membrane</location>
        <topology evidence="1">Multi-pass membrane protein</topology>
    </subcellularLocation>
</comment>
<dbReference type="EMBL" id="FRAP01000004">
    <property type="protein sequence ID" value="SHK26904.1"/>
    <property type="molecule type" value="Genomic_DNA"/>
</dbReference>
<feature type="transmembrane region" description="Helical" evidence="5">
    <location>
        <begin position="96"/>
        <end position="120"/>
    </location>
</feature>
<feature type="transmembrane region" description="Helical" evidence="5">
    <location>
        <begin position="233"/>
        <end position="255"/>
    </location>
</feature>
<keyword evidence="4 5" id="KW-0472">Membrane</keyword>
<evidence type="ECO:0000259" key="6">
    <source>
        <dbReference type="Pfam" id="PF00324"/>
    </source>
</evidence>
<evidence type="ECO:0000256" key="5">
    <source>
        <dbReference type="SAM" id="Phobius"/>
    </source>
</evidence>
<evidence type="ECO:0000256" key="4">
    <source>
        <dbReference type="ARBA" id="ARBA00023136"/>
    </source>
</evidence>
<accession>A0A1M6R374</accession>
<dbReference type="GO" id="GO:0055085">
    <property type="term" value="P:transmembrane transport"/>
    <property type="evidence" value="ECO:0007669"/>
    <property type="project" value="InterPro"/>
</dbReference>
<gene>
    <name evidence="7" type="ORF">SAMN05443637_104160</name>
</gene>
<dbReference type="Pfam" id="PF00324">
    <property type="entry name" value="AA_permease"/>
    <property type="match status" value="1"/>
</dbReference>
<evidence type="ECO:0000256" key="3">
    <source>
        <dbReference type="ARBA" id="ARBA00022989"/>
    </source>
</evidence>
<feature type="transmembrane region" description="Helical" evidence="5">
    <location>
        <begin position="387"/>
        <end position="418"/>
    </location>
</feature>
<evidence type="ECO:0000313" key="7">
    <source>
        <dbReference type="EMBL" id="SHK26904.1"/>
    </source>
</evidence>
<feature type="transmembrane region" description="Helical" evidence="5">
    <location>
        <begin position="47"/>
        <end position="68"/>
    </location>
</feature>